<evidence type="ECO:0000313" key="2">
    <source>
        <dbReference type="EMBL" id="PDH32501.1"/>
    </source>
</evidence>
<keyword evidence="1" id="KW-1133">Transmembrane helix</keyword>
<evidence type="ECO:0000256" key="1">
    <source>
        <dbReference type="SAM" id="Phobius"/>
    </source>
</evidence>
<name>A0A2A5W810_9GAMM</name>
<proteinExistence type="predicted"/>
<dbReference type="GO" id="GO:0016874">
    <property type="term" value="F:ligase activity"/>
    <property type="evidence" value="ECO:0007669"/>
    <property type="project" value="UniProtKB-KW"/>
</dbReference>
<sequence>MQLYRPTLKILNKPVNHAICYVSAGMPPLDLSGRKTSFFEFWPLWLIYLPVFLQWLLLSLRYRSFSLPLIANPAVPLSGMVGVAKSSVFDAAGNEARQWILPWYVYEVSGEALEVQTQKVLAALSNYKLSLPIVGKPEIGCRGVGVKLLKNEEELANYLANIPTGGSIQFQKLSQWDAEAGVFYIRYPGSSSGEVTSVTLKYTPYVVGDGHSTLSELIEADPRAGVLQHLYNERHQQNWHTVIAAGEPFRLIFAASHSRGAVFRDGKELITAKLSQSLDKIFNDIPGYYYGRLDIKFQDVENLKDGRNYDILEINGASSESINIWDRNASFFSAIRTLLQQYHTLFKIGNENRQRGYKTPGLFALYKAWRFETKLVKLYPDND</sequence>
<dbReference type="EMBL" id="NTJZ01000016">
    <property type="protein sequence ID" value="PDH32501.1"/>
    <property type="molecule type" value="Genomic_DNA"/>
</dbReference>
<organism evidence="2 3">
    <name type="scientific">OM182 bacterium MED-G28</name>
    <dbReference type="NCBI Taxonomy" id="1986256"/>
    <lineage>
        <taxon>Bacteria</taxon>
        <taxon>Pseudomonadati</taxon>
        <taxon>Pseudomonadota</taxon>
        <taxon>Gammaproteobacteria</taxon>
        <taxon>OMG group</taxon>
        <taxon>OM182 clade</taxon>
    </lineage>
</organism>
<keyword evidence="1" id="KW-0472">Membrane</keyword>
<comment type="caution">
    <text evidence="2">The sequence shown here is derived from an EMBL/GenBank/DDBJ whole genome shotgun (WGS) entry which is preliminary data.</text>
</comment>
<keyword evidence="1" id="KW-0812">Transmembrane</keyword>
<reference evidence="2 3" key="1">
    <citation type="submission" date="2017-08" db="EMBL/GenBank/DDBJ databases">
        <title>Fine stratification of microbial communities through a metagenomic profile of the photic zone.</title>
        <authorList>
            <person name="Haro-Moreno J.M."/>
            <person name="Lopez-Perez M."/>
            <person name="De La Torre J."/>
            <person name="Picazo A."/>
            <person name="Camacho A."/>
            <person name="Rodriguez-Valera F."/>
        </authorList>
    </citation>
    <scope>NUCLEOTIDE SEQUENCE [LARGE SCALE GENOMIC DNA]</scope>
    <source>
        <strain evidence="2">MED-G28</strain>
    </source>
</reference>
<keyword evidence="2" id="KW-0436">Ligase</keyword>
<feature type="transmembrane region" description="Helical" evidence="1">
    <location>
        <begin position="41"/>
        <end position="60"/>
    </location>
</feature>
<dbReference type="AlphaFoldDB" id="A0A2A5W810"/>
<accession>A0A2A5W810</accession>
<gene>
    <name evidence="2" type="ORF">CNF02_11900</name>
</gene>
<protein>
    <submittedName>
        <fullName evidence="2">D-alanine--D-alanine ligase</fullName>
    </submittedName>
</protein>
<dbReference type="Proteomes" id="UP000219329">
    <property type="component" value="Unassembled WGS sequence"/>
</dbReference>
<dbReference type="SUPFAM" id="SSF56059">
    <property type="entry name" value="Glutathione synthetase ATP-binding domain-like"/>
    <property type="match status" value="1"/>
</dbReference>
<evidence type="ECO:0000313" key="3">
    <source>
        <dbReference type="Proteomes" id="UP000219329"/>
    </source>
</evidence>